<evidence type="ECO:0000256" key="1">
    <source>
        <dbReference type="SAM" id="MobiDB-lite"/>
    </source>
</evidence>
<dbReference type="AlphaFoldDB" id="A0A811VHE1"/>
<comment type="caution">
    <text evidence="2">The sequence shown here is derived from an EMBL/GenBank/DDBJ whole genome shotgun (WGS) entry which is preliminary data.</text>
</comment>
<reference evidence="2" key="1">
    <citation type="submission" date="2020-11" db="EMBL/GenBank/DDBJ databases">
        <authorList>
            <person name="Whitehead M."/>
        </authorList>
    </citation>
    <scope>NUCLEOTIDE SEQUENCE</scope>
    <source>
        <strain evidence="2">EGII</strain>
    </source>
</reference>
<gene>
    <name evidence="2" type="ORF">CCAP1982_LOCUS22410</name>
</gene>
<protein>
    <submittedName>
        <fullName evidence="2">(Mediterranean fruit fly) hypothetical protein</fullName>
    </submittedName>
</protein>
<accession>A0A811VHE1</accession>
<feature type="compositionally biased region" description="Basic and acidic residues" evidence="1">
    <location>
        <begin position="1"/>
        <end position="10"/>
    </location>
</feature>
<feature type="compositionally biased region" description="Acidic residues" evidence="1">
    <location>
        <begin position="11"/>
        <end position="25"/>
    </location>
</feature>
<proteinExistence type="predicted"/>
<sequence length="119" mass="13706">MFRVELKVPADDDDDDDVDGEDDKEGEFNKKQANKRGSLLCGNIGNLRLWLVKERYSVVQKWECGHNLLTWTIALFSLCSRIATLLCACNYTPRVLVRNTCMNIYVCMYKCPNIPKLKL</sequence>
<keyword evidence="3" id="KW-1185">Reference proteome</keyword>
<organism evidence="2 3">
    <name type="scientific">Ceratitis capitata</name>
    <name type="common">Mediterranean fruit fly</name>
    <name type="synonym">Tephritis capitata</name>
    <dbReference type="NCBI Taxonomy" id="7213"/>
    <lineage>
        <taxon>Eukaryota</taxon>
        <taxon>Metazoa</taxon>
        <taxon>Ecdysozoa</taxon>
        <taxon>Arthropoda</taxon>
        <taxon>Hexapoda</taxon>
        <taxon>Insecta</taxon>
        <taxon>Pterygota</taxon>
        <taxon>Neoptera</taxon>
        <taxon>Endopterygota</taxon>
        <taxon>Diptera</taxon>
        <taxon>Brachycera</taxon>
        <taxon>Muscomorpha</taxon>
        <taxon>Tephritoidea</taxon>
        <taxon>Tephritidae</taxon>
        <taxon>Ceratitis</taxon>
        <taxon>Ceratitis</taxon>
    </lineage>
</organism>
<name>A0A811VHE1_CERCA</name>
<feature type="region of interest" description="Disordered" evidence="1">
    <location>
        <begin position="1"/>
        <end position="30"/>
    </location>
</feature>
<dbReference type="Proteomes" id="UP000606786">
    <property type="component" value="Unassembled WGS sequence"/>
</dbReference>
<dbReference type="EMBL" id="CAJHJT010000056">
    <property type="protein sequence ID" value="CAD7014414.1"/>
    <property type="molecule type" value="Genomic_DNA"/>
</dbReference>
<evidence type="ECO:0000313" key="3">
    <source>
        <dbReference type="Proteomes" id="UP000606786"/>
    </source>
</evidence>
<evidence type="ECO:0000313" key="2">
    <source>
        <dbReference type="EMBL" id="CAD7014414.1"/>
    </source>
</evidence>